<dbReference type="Gene3D" id="3.60.40.10">
    <property type="entry name" value="PPM-type phosphatase domain"/>
    <property type="match status" value="1"/>
</dbReference>
<evidence type="ECO:0000313" key="13">
    <source>
        <dbReference type="RefSeq" id="XP_031392754.1"/>
    </source>
</evidence>
<dbReference type="GO" id="GO:0046872">
    <property type="term" value="F:metal ion binding"/>
    <property type="evidence" value="ECO:0007669"/>
    <property type="project" value="UniProtKB-KW"/>
</dbReference>
<evidence type="ECO:0000256" key="6">
    <source>
        <dbReference type="ARBA" id="ARBA00022842"/>
    </source>
</evidence>
<dbReference type="Proteomes" id="UP000515151">
    <property type="component" value="Chromosome 4"/>
</dbReference>
<evidence type="ECO:0000256" key="5">
    <source>
        <dbReference type="ARBA" id="ARBA00022801"/>
    </source>
</evidence>
<evidence type="ECO:0000256" key="2">
    <source>
        <dbReference type="ARBA" id="ARBA00001946"/>
    </source>
</evidence>
<keyword evidence="8" id="KW-0464">Manganese</keyword>
<comment type="similarity">
    <text evidence="9">Belongs to the PP2C family.</text>
</comment>
<keyword evidence="7 9" id="KW-0904">Protein phosphatase</keyword>
<evidence type="ECO:0000256" key="3">
    <source>
        <dbReference type="ARBA" id="ARBA00013081"/>
    </source>
</evidence>
<name>A0A6P8DE54_PUNGR</name>
<comment type="cofactor">
    <cofactor evidence="1">
        <name>Mn(2+)</name>
        <dbReference type="ChEBI" id="CHEBI:29035"/>
    </cofactor>
</comment>
<evidence type="ECO:0000259" key="11">
    <source>
        <dbReference type="PROSITE" id="PS51746"/>
    </source>
</evidence>
<evidence type="ECO:0000256" key="4">
    <source>
        <dbReference type="ARBA" id="ARBA00022723"/>
    </source>
</evidence>
<keyword evidence="5 9" id="KW-0378">Hydrolase</keyword>
<dbReference type="EC" id="3.1.3.16" evidence="3"/>
<evidence type="ECO:0000256" key="10">
    <source>
        <dbReference type="SAM" id="MobiDB-lite"/>
    </source>
</evidence>
<evidence type="ECO:0000256" key="9">
    <source>
        <dbReference type="RuleBase" id="RU003465"/>
    </source>
</evidence>
<keyword evidence="4" id="KW-0479">Metal-binding</keyword>
<dbReference type="InterPro" id="IPR036457">
    <property type="entry name" value="PPM-type-like_dom_sf"/>
</dbReference>
<dbReference type="GeneID" id="116204689"/>
<feature type="region of interest" description="Disordered" evidence="10">
    <location>
        <begin position="1"/>
        <end position="23"/>
    </location>
</feature>
<keyword evidence="12" id="KW-1185">Reference proteome</keyword>
<dbReference type="Pfam" id="PF00481">
    <property type="entry name" value="PP2C"/>
    <property type="match status" value="1"/>
</dbReference>
<accession>A0A6P8DE54</accession>
<dbReference type="PROSITE" id="PS51746">
    <property type="entry name" value="PPM_2"/>
    <property type="match status" value="1"/>
</dbReference>
<dbReference type="CDD" id="cd00143">
    <property type="entry name" value="PP2Cc"/>
    <property type="match status" value="1"/>
</dbReference>
<dbReference type="PROSITE" id="PS01032">
    <property type="entry name" value="PPM_1"/>
    <property type="match status" value="1"/>
</dbReference>
<keyword evidence="6" id="KW-0460">Magnesium</keyword>
<protein>
    <recommendedName>
        <fullName evidence="3">protein-serine/threonine phosphatase</fullName>
        <ecNumber evidence="3">3.1.3.16</ecNumber>
    </recommendedName>
</protein>
<dbReference type="PANTHER" id="PTHR47992">
    <property type="entry name" value="PROTEIN PHOSPHATASE"/>
    <property type="match status" value="1"/>
</dbReference>
<organism evidence="12 13">
    <name type="scientific">Punica granatum</name>
    <name type="common">Pomegranate</name>
    <dbReference type="NCBI Taxonomy" id="22663"/>
    <lineage>
        <taxon>Eukaryota</taxon>
        <taxon>Viridiplantae</taxon>
        <taxon>Streptophyta</taxon>
        <taxon>Embryophyta</taxon>
        <taxon>Tracheophyta</taxon>
        <taxon>Spermatophyta</taxon>
        <taxon>Magnoliopsida</taxon>
        <taxon>eudicotyledons</taxon>
        <taxon>Gunneridae</taxon>
        <taxon>Pentapetalae</taxon>
        <taxon>rosids</taxon>
        <taxon>malvids</taxon>
        <taxon>Myrtales</taxon>
        <taxon>Lythraceae</taxon>
        <taxon>Punica</taxon>
    </lineage>
</organism>
<dbReference type="InterPro" id="IPR015655">
    <property type="entry name" value="PP2C"/>
</dbReference>
<dbReference type="RefSeq" id="XP_031392754.1">
    <property type="nucleotide sequence ID" value="XM_031536894.1"/>
</dbReference>
<dbReference type="InterPro" id="IPR001932">
    <property type="entry name" value="PPM-type_phosphatase-like_dom"/>
</dbReference>
<evidence type="ECO:0000256" key="1">
    <source>
        <dbReference type="ARBA" id="ARBA00001936"/>
    </source>
</evidence>
<evidence type="ECO:0000256" key="7">
    <source>
        <dbReference type="ARBA" id="ARBA00022912"/>
    </source>
</evidence>
<gene>
    <name evidence="13" type="primary">LOC116204689</name>
</gene>
<proteinExistence type="inferred from homology"/>
<reference evidence="13" key="2">
    <citation type="submission" date="2025-08" db="UniProtKB">
        <authorList>
            <consortium name="RefSeq"/>
        </authorList>
    </citation>
    <scope>IDENTIFICATION</scope>
    <source>
        <tissue evidence="13">Leaf</tissue>
    </source>
</reference>
<dbReference type="SMART" id="SM00332">
    <property type="entry name" value="PP2Cc"/>
    <property type="match status" value="1"/>
</dbReference>
<dbReference type="AlphaFoldDB" id="A0A6P8DE54"/>
<feature type="domain" description="PPM-type phosphatase" evidence="11">
    <location>
        <begin position="100"/>
        <end position="354"/>
    </location>
</feature>
<sequence>MTVDAGGRVNNGSRKRSRHRRARCAPQHTNIDINYEINKKASVVDADELPTEMSMTAPFCASSSSSSDRSPESDVAAVLREELLRESMTECAAARAVVSSLGCVSVIGRRREMEDAVRVEVGFAMGALFGDLYDFFGVYDGHGGAHVAGACKERLHGVVKGRVEAAEGLVDWGEVMAGSFVEMDADVVKTGGEAARTVGSTAVVAVIGGDVVVVANCGDSRAVMCRGGTAIALSEDHKPNRPDELKRIEAAGGRVINWNGHRILGVLATSRSIDSSEHSVVLAGTVPGHYGHFSGTQSEGQWRSNGGNWGTVPRPWKLLLQYYFTCSSSKCVDSQLYLTWSGHEISLVHHSSPP</sequence>
<dbReference type="GO" id="GO:0004722">
    <property type="term" value="F:protein serine/threonine phosphatase activity"/>
    <property type="evidence" value="ECO:0007669"/>
    <property type="project" value="UniProtKB-EC"/>
</dbReference>
<feature type="compositionally biased region" description="Basic residues" evidence="10">
    <location>
        <begin position="13"/>
        <end position="23"/>
    </location>
</feature>
<evidence type="ECO:0000256" key="8">
    <source>
        <dbReference type="ARBA" id="ARBA00023211"/>
    </source>
</evidence>
<comment type="cofactor">
    <cofactor evidence="2">
        <name>Mg(2+)</name>
        <dbReference type="ChEBI" id="CHEBI:18420"/>
    </cofactor>
</comment>
<dbReference type="SUPFAM" id="SSF81606">
    <property type="entry name" value="PP2C-like"/>
    <property type="match status" value="1"/>
</dbReference>
<reference evidence="12" key="1">
    <citation type="journal article" date="2020" name="Plant Biotechnol. J.">
        <title>The pomegranate (Punica granatum L.) draft genome dissects genetic divergence between soft- and hard-seeded cultivars.</title>
        <authorList>
            <person name="Luo X."/>
            <person name="Li H."/>
            <person name="Wu Z."/>
            <person name="Yao W."/>
            <person name="Zhao P."/>
            <person name="Cao D."/>
            <person name="Yu H."/>
            <person name="Li K."/>
            <person name="Poudel K."/>
            <person name="Zhao D."/>
            <person name="Zhang F."/>
            <person name="Xia X."/>
            <person name="Chen L."/>
            <person name="Wang Q."/>
            <person name="Jing D."/>
            <person name="Cao S."/>
        </authorList>
    </citation>
    <scope>NUCLEOTIDE SEQUENCE [LARGE SCALE GENOMIC DNA]</scope>
    <source>
        <strain evidence="12">cv. Tunisia</strain>
    </source>
</reference>
<dbReference type="InterPro" id="IPR000222">
    <property type="entry name" value="PP2C_BS"/>
</dbReference>
<evidence type="ECO:0000313" key="12">
    <source>
        <dbReference type="Proteomes" id="UP000515151"/>
    </source>
</evidence>